<dbReference type="Gene3D" id="1.10.10.10">
    <property type="entry name" value="Winged helix-like DNA-binding domain superfamily/Winged helix DNA-binding domain"/>
    <property type="match status" value="1"/>
</dbReference>
<dbReference type="Pfam" id="PF08281">
    <property type="entry name" value="Sigma70_r4_2"/>
    <property type="match status" value="1"/>
</dbReference>
<reference evidence="4 5" key="1">
    <citation type="submission" date="2018-08" db="EMBL/GenBank/DDBJ databases">
        <title>Lysobacter soli KCTC 22011, whole genome shotgun sequence.</title>
        <authorList>
            <person name="Zhang X."/>
            <person name="Feng G."/>
            <person name="Zhu H."/>
        </authorList>
    </citation>
    <scope>NUCLEOTIDE SEQUENCE [LARGE SCALE GENOMIC DNA]</scope>
    <source>
        <strain evidence="4 5">KCTC 22011</strain>
    </source>
</reference>
<dbReference type="InterPro" id="IPR014284">
    <property type="entry name" value="RNA_pol_sigma-70_dom"/>
</dbReference>
<feature type="domain" description="RNA polymerase sigma-70 region 2" evidence="2">
    <location>
        <begin position="8"/>
        <end position="69"/>
    </location>
</feature>
<proteinExistence type="predicted"/>
<dbReference type="PANTHER" id="PTHR30173">
    <property type="entry name" value="SIGMA 19 FACTOR"/>
    <property type="match status" value="1"/>
</dbReference>
<evidence type="ECO:0000259" key="3">
    <source>
        <dbReference type="Pfam" id="PF08281"/>
    </source>
</evidence>
<evidence type="ECO:0000313" key="4">
    <source>
        <dbReference type="EMBL" id="RDY67546.1"/>
    </source>
</evidence>
<dbReference type="Proteomes" id="UP000256829">
    <property type="component" value="Unassembled WGS sequence"/>
</dbReference>
<dbReference type="EMBL" id="QTJR01000005">
    <property type="protein sequence ID" value="RDY67546.1"/>
    <property type="molecule type" value="Genomic_DNA"/>
</dbReference>
<dbReference type="PANTHER" id="PTHR30173:SF36">
    <property type="entry name" value="ECF RNA POLYMERASE SIGMA FACTOR SIGJ"/>
    <property type="match status" value="1"/>
</dbReference>
<comment type="caution">
    <text evidence="4">The sequence shown here is derived from an EMBL/GenBank/DDBJ whole genome shotgun (WGS) entry which is preliminary data.</text>
</comment>
<dbReference type="AlphaFoldDB" id="A0A3D8VDV1"/>
<dbReference type="NCBIfam" id="TIGR02957">
    <property type="entry name" value="SigX4"/>
    <property type="match status" value="1"/>
</dbReference>
<feature type="domain" description="RNA polymerase sigma factor 70 region 4 type 2" evidence="3">
    <location>
        <begin position="110"/>
        <end position="161"/>
    </location>
</feature>
<dbReference type="SUPFAM" id="SSF88946">
    <property type="entry name" value="Sigma2 domain of RNA polymerase sigma factors"/>
    <property type="match status" value="1"/>
</dbReference>
<dbReference type="RefSeq" id="WP_115842313.1">
    <property type="nucleotide sequence ID" value="NZ_CP091317.1"/>
</dbReference>
<dbReference type="Gene3D" id="1.10.1740.10">
    <property type="match status" value="1"/>
</dbReference>
<keyword evidence="5" id="KW-1185">Reference proteome</keyword>
<accession>A0A3D8VDV1</accession>
<dbReference type="InterPro" id="IPR013325">
    <property type="entry name" value="RNA_pol_sigma_r2"/>
</dbReference>
<dbReference type="InterPro" id="IPR052704">
    <property type="entry name" value="ECF_Sigma-70_Domain"/>
</dbReference>
<name>A0A3D8VDV1_9GAMM</name>
<evidence type="ECO:0000259" key="2">
    <source>
        <dbReference type="Pfam" id="PF04542"/>
    </source>
</evidence>
<dbReference type="Pfam" id="PF04542">
    <property type="entry name" value="Sigma70_r2"/>
    <property type="match status" value="1"/>
</dbReference>
<organism evidence="4 5">
    <name type="scientific">Lysobacter soli</name>
    <dbReference type="NCBI Taxonomy" id="453783"/>
    <lineage>
        <taxon>Bacteria</taxon>
        <taxon>Pseudomonadati</taxon>
        <taxon>Pseudomonadota</taxon>
        <taxon>Gammaproteobacteria</taxon>
        <taxon>Lysobacterales</taxon>
        <taxon>Lysobacteraceae</taxon>
        <taxon>Lysobacter</taxon>
    </lineage>
</organism>
<dbReference type="InterPro" id="IPR013249">
    <property type="entry name" value="RNA_pol_sigma70_r4_t2"/>
</dbReference>
<dbReference type="InterPro" id="IPR014303">
    <property type="entry name" value="RNA_pol_sigma-70_ECF"/>
</dbReference>
<dbReference type="SUPFAM" id="SSF88659">
    <property type="entry name" value="Sigma3 and sigma4 domains of RNA polymerase sigma factors"/>
    <property type="match status" value="1"/>
</dbReference>
<evidence type="ECO:0000256" key="1">
    <source>
        <dbReference type="ARBA" id="ARBA00011344"/>
    </source>
</evidence>
<dbReference type="SUPFAM" id="SSF54427">
    <property type="entry name" value="NTF2-like"/>
    <property type="match status" value="1"/>
</dbReference>
<protein>
    <submittedName>
        <fullName evidence="4">RNA polymerase sigma-70 factor</fullName>
    </submittedName>
</protein>
<sequence>MDDATATFGRLQPRLLGVAYRMLGSMAEAEDVVQDVWLRWHDTDTGRVDNAEAWLVASTTRRAIDKLRLARTHREHYVGIWLPEPVLTDFDGASPTPEQVEEAASDLSIAFLTVLERLAPDARAAFLLHEVFDADYAQIAEVVGKSEAACRQIVHRAKAQLRDERPRYHVPDDVHRRLMQRFLDAVASGDFSGMKALMAESAVLVGDGGGVVTSFPKPMVGGDRIAALLYAARLRFKEGLRHELALVNGRMGLLRYIQGELESVMSFETDGERIVNVFVQRNPEKLRLVSAHHVLRLQ</sequence>
<dbReference type="GO" id="GO:0016987">
    <property type="term" value="F:sigma factor activity"/>
    <property type="evidence" value="ECO:0007669"/>
    <property type="project" value="InterPro"/>
</dbReference>
<dbReference type="InterPro" id="IPR036388">
    <property type="entry name" value="WH-like_DNA-bd_sf"/>
</dbReference>
<gene>
    <name evidence="4" type="ORF">DX912_09785</name>
</gene>
<dbReference type="GO" id="GO:0006352">
    <property type="term" value="P:DNA-templated transcription initiation"/>
    <property type="evidence" value="ECO:0007669"/>
    <property type="project" value="InterPro"/>
</dbReference>
<dbReference type="InterPro" id="IPR007627">
    <property type="entry name" value="RNA_pol_sigma70_r2"/>
</dbReference>
<evidence type="ECO:0000313" key="5">
    <source>
        <dbReference type="Proteomes" id="UP000256829"/>
    </source>
</evidence>
<dbReference type="InterPro" id="IPR013324">
    <property type="entry name" value="RNA_pol_sigma_r3/r4-like"/>
</dbReference>
<comment type="subunit">
    <text evidence="1">Interacts transiently with the RNA polymerase catalytic core formed by RpoA, RpoB, RpoC and RpoZ (2 alpha, 1 beta, 1 beta' and 1 omega subunit) to form the RNA polymerase holoenzyme that can initiate transcription.</text>
</comment>
<dbReference type="NCBIfam" id="TIGR02937">
    <property type="entry name" value="sigma70-ECF"/>
    <property type="match status" value="1"/>
</dbReference>
<dbReference type="NCBIfam" id="NF007214">
    <property type="entry name" value="PRK09636.1"/>
    <property type="match status" value="1"/>
</dbReference>
<dbReference type="InterPro" id="IPR032710">
    <property type="entry name" value="NTF2-like_dom_sf"/>
</dbReference>
<dbReference type="GO" id="GO:0003677">
    <property type="term" value="F:DNA binding"/>
    <property type="evidence" value="ECO:0007669"/>
    <property type="project" value="InterPro"/>
</dbReference>